<evidence type="ECO:0000256" key="1">
    <source>
        <dbReference type="ARBA" id="ARBA00008721"/>
    </source>
</evidence>
<feature type="region of interest" description="Disordered" evidence="9">
    <location>
        <begin position="179"/>
        <end position="209"/>
    </location>
</feature>
<evidence type="ECO:0000256" key="9">
    <source>
        <dbReference type="SAM" id="MobiDB-lite"/>
    </source>
</evidence>
<name>A0ABW6SPS4_9ACTN</name>
<evidence type="ECO:0000256" key="2">
    <source>
        <dbReference type="ARBA" id="ARBA00022670"/>
    </source>
</evidence>
<keyword evidence="2" id="KW-0645">Protease</keyword>
<keyword evidence="12" id="KW-1185">Reference proteome</keyword>
<dbReference type="CDD" id="cd04275">
    <property type="entry name" value="ZnMc_pappalysin_like"/>
    <property type="match status" value="1"/>
</dbReference>
<comment type="similarity">
    <text evidence="1">Belongs to the peptidase M43B family.</text>
</comment>
<evidence type="ECO:0000256" key="8">
    <source>
        <dbReference type="ARBA" id="ARBA00023157"/>
    </source>
</evidence>
<dbReference type="RefSeq" id="WP_387411608.1">
    <property type="nucleotide sequence ID" value="NZ_JBIASD010000008.1"/>
</dbReference>
<feature type="domain" description="Peptidase M43 pregnancy-associated plasma-A" evidence="10">
    <location>
        <begin position="158"/>
        <end position="239"/>
    </location>
</feature>
<dbReference type="InterPro" id="IPR008754">
    <property type="entry name" value="Peptidase_M43"/>
</dbReference>
<keyword evidence="7 11" id="KW-0482">Metalloprotease</keyword>
<dbReference type="InterPro" id="IPR024079">
    <property type="entry name" value="MetalloPept_cat_dom_sf"/>
</dbReference>
<organism evidence="11 12">
    <name type="scientific">Microtetraspora malaysiensis</name>
    <dbReference type="NCBI Taxonomy" id="161358"/>
    <lineage>
        <taxon>Bacteria</taxon>
        <taxon>Bacillati</taxon>
        <taxon>Actinomycetota</taxon>
        <taxon>Actinomycetes</taxon>
        <taxon>Streptosporangiales</taxon>
        <taxon>Streptosporangiaceae</taxon>
        <taxon>Microtetraspora</taxon>
    </lineage>
</organism>
<protein>
    <submittedName>
        <fullName evidence="11">Zinc metalloprotease</fullName>
    </submittedName>
</protein>
<dbReference type="EMBL" id="JBIASD010000008">
    <property type="protein sequence ID" value="MFF3666891.1"/>
    <property type="molecule type" value="Genomic_DNA"/>
</dbReference>
<evidence type="ECO:0000256" key="6">
    <source>
        <dbReference type="ARBA" id="ARBA00022833"/>
    </source>
</evidence>
<dbReference type="PANTHER" id="PTHR47466">
    <property type="match status" value="1"/>
</dbReference>
<evidence type="ECO:0000256" key="4">
    <source>
        <dbReference type="ARBA" id="ARBA00022729"/>
    </source>
</evidence>
<proteinExistence type="inferred from homology"/>
<keyword evidence="4" id="KW-0732">Signal</keyword>
<keyword evidence="8" id="KW-1015">Disulfide bond</keyword>
<evidence type="ECO:0000259" key="10">
    <source>
        <dbReference type="Pfam" id="PF05572"/>
    </source>
</evidence>
<keyword evidence="3" id="KW-0479">Metal-binding</keyword>
<dbReference type="GO" id="GO:0008237">
    <property type="term" value="F:metallopeptidase activity"/>
    <property type="evidence" value="ECO:0007669"/>
    <property type="project" value="UniProtKB-KW"/>
</dbReference>
<keyword evidence="6" id="KW-0862">Zinc</keyword>
<dbReference type="Pfam" id="PF05572">
    <property type="entry name" value="Peptidase_M43"/>
    <property type="match status" value="1"/>
</dbReference>
<evidence type="ECO:0000313" key="11">
    <source>
        <dbReference type="EMBL" id="MFF3666891.1"/>
    </source>
</evidence>
<evidence type="ECO:0000313" key="12">
    <source>
        <dbReference type="Proteomes" id="UP001602013"/>
    </source>
</evidence>
<dbReference type="Proteomes" id="UP001602013">
    <property type="component" value="Unassembled WGS sequence"/>
</dbReference>
<keyword evidence="5" id="KW-0378">Hydrolase</keyword>
<sequence length="248" mass="27611">MSADLHRRLAQVKATSRSGQVRKAVEVITVPLWVHVIKDGAFGAPDSAVRRQVDALNAAYGGKVGGADTGFRFDLKGITHTANPQWFRDPVAHEDPMKRKLRTGGPETLNLYVGQLSQLVLGYATYPYWYKDEPKLDGVVIDWRSMPGGPLVNFDRGYTAVHEIGHWFGLLHTFENGCKPPGDSVEDTPPEASPSPGCPARRDSCPSPGDDPVHNFMDYGYDRCMYEFTAGQAARMHEMWDTYRRSRA</sequence>
<dbReference type="Gene3D" id="3.40.390.10">
    <property type="entry name" value="Collagenase (Catalytic Domain)"/>
    <property type="match status" value="1"/>
</dbReference>
<comment type="caution">
    <text evidence="11">The sequence shown here is derived from an EMBL/GenBank/DDBJ whole genome shotgun (WGS) entry which is preliminary data.</text>
</comment>
<reference evidence="11 12" key="1">
    <citation type="submission" date="2024-10" db="EMBL/GenBank/DDBJ databases">
        <title>The Natural Products Discovery Center: Release of the First 8490 Sequenced Strains for Exploring Actinobacteria Biosynthetic Diversity.</title>
        <authorList>
            <person name="Kalkreuter E."/>
            <person name="Kautsar S.A."/>
            <person name="Yang D."/>
            <person name="Bader C.D."/>
            <person name="Teijaro C.N."/>
            <person name="Fluegel L."/>
            <person name="Davis C.M."/>
            <person name="Simpson J.R."/>
            <person name="Lauterbach L."/>
            <person name="Steele A.D."/>
            <person name="Gui C."/>
            <person name="Meng S."/>
            <person name="Li G."/>
            <person name="Viehrig K."/>
            <person name="Ye F."/>
            <person name="Su P."/>
            <person name="Kiefer A.F."/>
            <person name="Nichols A."/>
            <person name="Cepeda A.J."/>
            <person name="Yan W."/>
            <person name="Fan B."/>
            <person name="Jiang Y."/>
            <person name="Adhikari A."/>
            <person name="Zheng C.-J."/>
            <person name="Schuster L."/>
            <person name="Cowan T.M."/>
            <person name="Smanski M.J."/>
            <person name="Chevrette M.G."/>
            <person name="De Carvalho L.P.S."/>
            <person name="Shen B."/>
        </authorList>
    </citation>
    <scope>NUCLEOTIDE SEQUENCE [LARGE SCALE GENOMIC DNA]</scope>
    <source>
        <strain evidence="11 12">NPDC002173</strain>
    </source>
</reference>
<accession>A0ABW6SPS4</accession>
<evidence type="ECO:0000256" key="7">
    <source>
        <dbReference type="ARBA" id="ARBA00023049"/>
    </source>
</evidence>
<evidence type="ECO:0000256" key="5">
    <source>
        <dbReference type="ARBA" id="ARBA00022801"/>
    </source>
</evidence>
<gene>
    <name evidence="11" type="ORF">ACFYXI_14940</name>
</gene>
<evidence type="ECO:0000256" key="3">
    <source>
        <dbReference type="ARBA" id="ARBA00022723"/>
    </source>
</evidence>
<dbReference type="SUPFAM" id="SSF55486">
    <property type="entry name" value="Metalloproteases ('zincins'), catalytic domain"/>
    <property type="match status" value="1"/>
</dbReference>
<dbReference type="PANTHER" id="PTHR47466:SF1">
    <property type="entry name" value="METALLOPROTEASE MEP1 (AFU_ORTHOLOGUE AFUA_1G07730)-RELATED"/>
    <property type="match status" value="1"/>
</dbReference>